<comment type="catalytic activity">
    <reaction evidence="1">
        <text>ATP + protein L-histidine = ADP + protein N-phospho-L-histidine.</text>
        <dbReference type="EC" id="2.7.13.3"/>
    </reaction>
</comment>
<dbReference type="SUPFAM" id="SSF47226">
    <property type="entry name" value="Histidine-containing phosphotransfer domain, HPT domain"/>
    <property type="match status" value="1"/>
</dbReference>
<dbReference type="PRINTS" id="PR00344">
    <property type="entry name" value="BCTRLSENSOR"/>
</dbReference>
<reference evidence="12 13" key="1">
    <citation type="journal article" date="2020" name="Nature">
        <title>Bacterial chemolithoautotrophy via manganese oxidation.</title>
        <authorList>
            <person name="Yu H."/>
            <person name="Leadbetter J.R."/>
        </authorList>
    </citation>
    <scope>NUCLEOTIDE SEQUENCE [LARGE SCALE GENOMIC DNA]</scope>
    <source>
        <strain evidence="12 13">Mn-1</strain>
    </source>
</reference>
<evidence type="ECO:0000259" key="10">
    <source>
        <dbReference type="PROSITE" id="PS50851"/>
    </source>
</evidence>
<keyword evidence="5 12" id="KW-0418">Kinase</keyword>
<organism evidence="12 13">
    <name type="scientific">Candidatus Manganitrophus noduliformans</name>
    <dbReference type="NCBI Taxonomy" id="2606439"/>
    <lineage>
        <taxon>Bacteria</taxon>
        <taxon>Pseudomonadati</taxon>
        <taxon>Nitrospirota</taxon>
        <taxon>Nitrospiria</taxon>
        <taxon>Candidatus Troglogloeales</taxon>
        <taxon>Candidatus Manganitrophaceae</taxon>
        <taxon>Candidatus Manganitrophus</taxon>
    </lineage>
</organism>
<dbReference type="Gene3D" id="3.40.50.2300">
    <property type="match status" value="1"/>
</dbReference>
<evidence type="ECO:0000256" key="6">
    <source>
        <dbReference type="PROSITE-ProRule" id="PRU00110"/>
    </source>
</evidence>
<dbReference type="InterPro" id="IPR008207">
    <property type="entry name" value="Sig_transdc_His_kin_Hpt_dom"/>
</dbReference>
<dbReference type="InterPro" id="IPR003594">
    <property type="entry name" value="HATPase_dom"/>
</dbReference>
<dbReference type="SUPFAM" id="SSF52172">
    <property type="entry name" value="CheY-like"/>
    <property type="match status" value="1"/>
</dbReference>
<evidence type="ECO:0000256" key="4">
    <source>
        <dbReference type="ARBA" id="ARBA00022679"/>
    </source>
</evidence>
<dbReference type="PROSITE" id="PS50110">
    <property type="entry name" value="RESPONSE_REGULATORY"/>
    <property type="match status" value="1"/>
</dbReference>
<evidence type="ECO:0000313" key="13">
    <source>
        <dbReference type="Proteomes" id="UP000534783"/>
    </source>
</evidence>
<dbReference type="GO" id="GO:0005737">
    <property type="term" value="C:cytoplasm"/>
    <property type="evidence" value="ECO:0007669"/>
    <property type="project" value="InterPro"/>
</dbReference>
<evidence type="ECO:0000256" key="5">
    <source>
        <dbReference type="ARBA" id="ARBA00022777"/>
    </source>
</evidence>
<dbReference type="InterPro" id="IPR036641">
    <property type="entry name" value="HPT_dom_sf"/>
</dbReference>
<feature type="domain" description="Response regulatory" evidence="9">
    <location>
        <begin position="639"/>
        <end position="755"/>
    </location>
</feature>
<dbReference type="InterPro" id="IPR004358">
    <property type="entry name" value="Sig_transdc_His_kin-like_C"/>
</dbReference>
<dbReference type="InterPro" id="IPR036061">
    <property type="entry name" value="CheW-like_dom_sf"/>
</dbReference>
<evidence type="ECO:0000256" key="1">
    <source>
        <dbReference type="ARBA" id="ARBA00000085"/>
    </source>
</evidence>
<keyword evidence="4" id="KW-0808">Transferase</keyword>
<dbReference type="InterPro" id="IPR011006">
    <property type="entry name" value="CheY-like_superfamily"/>
</dbReference>
<dbReference type="InterPro" id="IPR005467">
    <property type="entry name" value="His_kinase_dom"/>
</dbReference>
<dbReference type="Pfam" id="PF02518">
    <property type="entry name" value="HATPase_c"/>
    <property type="match status" value="1"/>
</dbReference>
<dbReference type="Proteomes" id="UP000534783">
    <property type="component" value="Unassembled WGS sequence"/>
</dbReference>
<dbReference type="InterPro" id="IPR002545">
    <property type="entry name" value="CheW-lke_dom"/>
</dbReference>
<dbReference type="InterPro" id="IPR004105">
    <property type="entry name" value="CheA-like_dim"/>
</dbReference>
<dbReference type="Gene3D" id="3.30.565.10">
    <property type="entry name" value="Histidine kinase-like ATPase, C-terminal domain"/>
    <property type="match status" value="1"/>
</dbReference>
<dbReference type="SMART" id="SM00073">
    <property type="entry name" value="HPT"/>
    <property type="match status" value="1"/>
</dbReference>
<dbReference type="SMART" id="SM01231">
    <property type="entry name" value="H-kinase_dim"/>
    <property type="match status" value="1"/>
</dbReference>
<dbReference type="PROSITE" id="PS50851">
    <property type="entry name" value="CHEW"/>
    <property type="match status" value="1"/>
</dbReference>
<gene>
    <name evidence="12" type="ORF">MNODULE_22040</name>
</gene>
<protein>
    <recommendedName>
        <fullName evidence="2">histidine kinase</fullName>
        <ecNumber evidence="2">2.7.13.3</ecNumber>
    </recommendedName>
</protein>
<evidence type="ECO:0000259" key="9">
    <source>
        <dbReference type="PROSITE" id="PS50110"/>
    </source>
</evidence>
<dbReference type="GO" id="GO:0006935">
    <property type="term" value="P:chemotaxis"/>
    <property type="evidence" value="ECO:0007669"/>
    <property type="project" value="InterPro"/>
</dbReference>
<dbReference type="InterPro" id="IPR036890">
    <property type="entry name" value="HATPase_C_sf"/>
</dbReference>
<dbReference type="PANTHER" id="PTHR43395">
    <property type="entry name" value="SENSOR HISTIDINE KINASE CHEA"/>
    <property type="match status" value="1"/>
</dbReference>
<dbReference type="PANTHER" id="PTHR43395:SF1">
    <property type="entry name" value="CHEMOTAXIS PROTEIN CHEA"/>
    <property type="match status" value="1"/>
</dbReference>
<evidence type="ECO:0000259" key="8">
    <source>
        <dbReference type="PROSITE" id="PS50109"/>
    </source>
</evidence>
<sequence>MPKKDEDFLKRLLETFKVEAQEHLSALSSGLLELEKSPDRVRRTALVEMVFREAHSLKGAARSVNAAEVEAVCQAMENVLAGLKRDDIAPSPELFDLLHQAVNGLEGLLAAPESGRIDVKLKVQTLIRQMESALRLAPPAFQKEIPKPTESNLQVAPENRSFTETIRIPAAKLDAVLLQAEELLSAKLTTSQRAGELREIRALLSARKKERAKIDPIFRAIQPSAEKKGPRNGAAPPDPKIMKLLEFQQQDVVLMQSLENKLAELILSTDRDQRSLAGMVDNLLDDAKKILMFPFSSLLEIFPKLVRDLSRDRGKEVELIIRGDEIEIDRRVLDEVKDPLIHLVRNGIDHGIEKPSEREQKRKSPRGTITIAVLQRDGGKVEVLVTDDGAGIDGEKVKPAAQKLGLVSPEEAGRLSEQEIAGLIFQSGLSTSAIVTDLSGRGLGLAIVQEKVEKLGGVVTVETNPGVGTTFRMVLPLTLATFRGILIRVEEHLFVLPSTHVDRVGRVGRGEIKTVENRETIRLDGQAVSLVRMKDVLGLSGKKAVAESTDNVRIVVLGSAGKRIAFWVDEILSEQEVLVKGLGRQLSRVRNIAGSTILGTGKVVAILNAHDLMKSAVKRSASPAGAAATPEEVKERRKSILVAEDSITSRMLVKNILEAAGYDVKTAVDGLEAFTTLKTEPFDLLLSDVEMPRMSGFELTAKIRADIKLSELPVVLVTALESREDRERGIDVGASAYIVKSSFDQSNLLDVVRRLI</sequence>
<dbReference type="PROSITE" id="PS50109">
    <property type="entry name" value="HIS_KIN"/>
    <property type="match status" value="1"/>
</dbReference>
<keyword evidence="3 7" id="KW-0597">Phosphoprotein</keyword>
<evidence type="ECO:0000256" key="7">
    <source>
        <dbReference type="PROSITE-ProRule" id="PRU00169"/>
    </source>
</evidence>
<evidence type="ECO:0000256" key="3">
    <source>
        <dbReference type="ARBA" id="ARBA00022553"/>
    </source>
</evidence>
<dbReference type="FunFam" id="3.30.565.10:FF:000016">
    <property type="entry name" value="Chemotaxis protein CheA, putative"/>
    <property type="match status" value="1"/>
</dbReference>
<dbReference type="CDD" id="cd00088">
    <property type="entry name" value="HPT"/>
    <property type="match status" value="1"/>
</dbReference>
<evidence type="ECO:0000256" key="2">
    <source>
        <dbReference type="ARBA" id="ARBA00012438"/>
    </source>
</evidence>
<keyword evidence="13" id="KW-1185">Reference proteome</keyword>
<dbReference type="AlphaFoldDB" id="A0A7X6DUL2"/>
<dbReference type="EMBL" id="VTOW01000007">
    <property type="protein sequence ID" value="NKE73444.1"/>
    <property type="molecule type" value="Genomic_DNA"/>
</dbReference>
<feature type="modified residue" description="Phosphohistidine" evidence="6">
    <location>
        <position position="55"/>
    </location>
</feature>
<dbReference type="RefSeq" id="WP_168063401.1">
    <property type="nucleotide sequence ID" value="NZ_VTOW01000007.1"/>
</dbReference>
<feature type="domain" description="HPt" evidence="11">
    <location>
        <begin position="5"/>
        <end position="112"/>
    </location>
</feature>
<feature type="domain" description="CheW-like" evidence="10">
    <location>
        <begin position="481"/>
        <end position="618"/>
    </location>
</feature>
<dbReference type="SMART" id="SM00260">
    <property type="entry name" value="CheW"/>
    <property type="match status" value="1"/>
</dbReference>
<dbReference type="SUPFAM" id="SSF55874">
    <property type="entry name" value="ATPase domain of HSP90 chaperone/DNA topoisomerase II/histidine kinase"/>
    <property type="match status" value="1"/>
</dbReference>
<evidence type="ECO:0000313" key="12">
    <source>
        <dbReference type="EMBL" id="NKE73444.1"/>
    </source>
</evidence>
<dbReference type="Gene3D" id="2.30.30.40">
    <property type="entry name" value="SH3 Domains"/>
    <property type="match status" value="1"/>
</dbReference>
<dbReference type="Gene3D" id="1.20.120.160">
    <property type="entry name" value="HPT domain"/>
    <property type="match status" value="1"/>
</dbReference>
<dbReference type="SMART" id="SM00448">
    <property type="entry name" value="REC"/>
    <property type="match status" value="1"/>
</dbReference>
<dbReference type="Pfam" id="PF00072">
    <property type="entry name" value="Response_reg"/>
    <property type="match status" value="1"/>
</dbReference>
<dbReference type="InterPro" id="IPR051315">
    <property type="entry name" value="Bact_Chemotaxis_CheA"/>
</dbReference>
<dbReference type="EC" id="2.7.13.3" evidence="2"/>
<name>A0A7X6DUL2_9BACT</name>
<feature type="domain" description="Histidine kinase" evidence="8">
    <location>
        <begin position="243"/>
        <end position="479"/>
    </location>
</feature>
<dbReference type="InterPro" id="IPR001789">
    <property type="entry name" value="Sig_transdc_resp-reg_receiver"/>
</dbReference>
<feature type="modified residue" description="4-aspartylphosphate" evidence="7">
    <location>
        <position position="688"/>
    </location>
</feature>
<dbReference type="GO" id="GO:0000155">
    <property type="term" value="F:phosphorelay sensor kinase activity"/>
    <property type="evidence" value="ECO:0007669"/>
    <property type="project" value="InterPro"/>
</dbReference>
<dbReference type="SUPFAM" id="SSF50341">
    <property type="entry name" value="CheW-like"/>
    <property type="match status" value="1"/>
</dbReference>
<evidence type="ECO:0000259" key="11">
    <source>
        <dbReference type="PROSITE" id="PS50894"/>
    </source>
</evidence>
<dbReference type="Pfam" id="PF01627">
    <property type="entry name" value="Hpt"/>
    <property type="match status" value="1"/>
</dbReference>
<comment type="caution">
    <text evidence="12">The sequence shown here is derived from an EMBL/GenBank/DDBJ whole genome shotgun (WGS) entry which is preliminary data.</text>
</comment>
<dbReference type="Pfam" id="PF01584">
    <property type="entry name" value="CheW"/>
    <property type="match status" value="1"/>
</dbReference>
<accession>A0A7X6DUL2</accession>
<dbReference type="PROSITE" id="PS50894">
    <property type="entry name" value="HPT"/>
    <property type="match status" value="1"/>
</dbReference>
<dbReference type="SMART" id="SM00387">
    <property type="entry name" value="HATPase_c"/>
    <property type="match status" value="1"/>
</dbReference>
<proteinExistence type="predicted"/>